<evidence type="ECO:0000313" key="2">
    <source>
        <dbReference type="Proteomes" id="UP000286576"/>
    </source>
</evidence>
<comment type="caution">
    <text evidence="1">The sequence shown here is derived from an EMBL/GenBank/DDBJ whole genome shotgun (WGS) entry which is preliminary data.</text>
</comment>
<evidence type="ECO:0000313" key="1">
    <source>
        <dbReference type="EMBL" id="RIV86520.1"/>
    </source>
</evidence>
<proteinExistence type="predicted"/>
<sequence>MGHESKTFSLTIAEMREFAGFAEYEQEFIERSLDIALSRCDAFKTWSVCADDKRAIRGQYLAYRELKHLRAMIPGGDTFDGIEGLMGTLLRISAQDLAMERLDSFSAYRFLYERLLGAAVRPFLPAAFCAAAALPQIRPERRRMLLQSLSEAAATAPAWSRKEPAFFPERIEVEAA</sequence>
<dbReference type="Proteomes" id="UP000286576">
    <property type="component" value="Unassembled WGS sequence"/>
</dbReference>
<accession>A0A418NSD4</accession>
<gene>
    <name evidence="1" type="ORF">D2V07_07280</name>
</gene>
<dbReference type="RefSeq" id="WP_119586247.1">
    <property type="nucleotide sequence ID" value="NZ_CAWODQ010000022.1"/>
</dbReference>
<dbReference type="EMBL" id="QXFL01000003">
    <property type="protein sequence ID" value="RIV86520.1"/>
    <property type="molecule type" value="Genomic_DNA"/>
</dbReference>
<dbReference type="OrthoDB" id="7423147at2"/>
<dbReference type="AlphaFoldDB" id="A0A418NSD4"/>
<name>A0A418NSD4_9SPHN</name>
<protein>
    <submittedName>
        <fullName evidence="1">Uncharacterized protein</fullName>
    </submittedName>
</protein>
<organism evidence="1 2">
    <name type="scientific">Aurantiacibacter zhengii</name>
    <dbReference type="NCBI Taxonomy" id="2307003"/>
    <lineage>
        <taxon>Bacteria</taxon>
        <taxon>Pseudomonadati</taxon>
        <taxon>Pseudomonadota</taxon>
        <taxon>Alphaproteobacteria</taxon>
        <taxon>Sphingomonadales</taxon>
        <taxon>Erythrobacteraceae</taxon>
        <taxon>Aurantiacibacter</taxon>
    </lineage>
</organism>
<reference evidence="1 2" key="1">
    <citation type="submission" date="2018-08" db="EMBL/GenBank/DDBJ databases">
        <title>Erythrobacter zhengii sp.nov., a bacterium isolated from deep-sea sediment.</title>
        <authorList>
            <person name="Fang C."/>
            <person name="Wu Y.-H."/>
            <person name="Sun C."/>
            <person name="Wang H."/>
            <person name="Cheng H."/>
            <person name="Meng F.-X."/>
            <person name="Wang C.-S."/>
            <person name="Xu X.-W."/>
        </authorList>
    </citation>
    <scope>NUCLEOTIDE SEQUENCE [LARGE SCALE GENOMIC DNA]</scope>
    <source>
        <strain evidence="1 2">V18</strain>
    </source>
</reference>
<keyword evidence="2" id="KW-1185">Reference proteome</keyword>